<dbReference type="EC" id="6.3.4.2" evidence="3"/>
<dbReference type="Pfam" id="PF00117">
    <property type="entry name" value="GATase"/>
    <property type="match status" value="1"/>
</dbReference>
<evidence type="ECO:0000313" key="18">
    <source>
        <dbReference type="Proteomes" id="UP000216943"/>
    </source>
</evidence>
<dbReference type="Pfam" id="PF06418">
    <property type="entry name" value="CTP_synth_N"/>
    <property type="match status" value="1"/>
</dbReference>
<dbReference type="GO" id="GO:0003883">
    <property type="term" value="F:CTP synthase activity"/>
    <property type="evidence" value="ECO:0007669"/>
    <property type="project" value="UniProtKB-EC"/>
</dbReference>
<reference evidence="18" key="1">
    <citation type="submission" date="2017-08" db="EMBL/GenBank/DDBJ databases">
        <authorList>
            <person name="Alvarez-Ponce D."/>
            <person name="Weitzman C.L."/>
            <person name="Tillett R.L."/>
            <person name="Sandmeier F.C."/>
            <person name="Tracy C.R."/>
        </authorList>
    </citation>
    <scope>NUCLEOTIDE SEQUENCE [LARGE SCALE GENOMIC DNA]</scope>
    <source>
        <strain evidence="18">723</strain>
    </source>
</reference>
<feature type="domain" description="CTP synthase N-terminal" evidence="16">
    <location>
        <begin position="6"/>
        <end position="269"/>
    </location>
</feature>
<evidence type="ECO:0000259" key="16">
    <source>
        <dbReference type="Pfam" id="PF06418"/>
    </source>
</evidence>
<evidence type="ECO:0000256" key="2">
    <source>
        <dbReference type="ARBA" id="ARBA00007533"/>
    </source>
</evidence>
<dbReference type="InterPro" id="IPR027417">
    <property type="entry name" value="P-loop_NTPase"/>
</dbReference>
<dbReference type="FunFam" id="3.40.50.300:FF:000009">
    <property type="entry name" value="CTP synthase"/>
    <property type="match status" value="1"/>
</dbReference>
<evidence type="ECO:0000256" key="8">
    <source>
        <dbReference type="ARBA" id="ARBA00022842"/>
    </source>
</evidence>
<accession>A0A269TIX1</accession>
<dbReference type="UniPathway" id="UPA00159">
    <property type="reaction ID" value="UER00277"/>
</dbReference>
<dbReference type="InterPro" id="IPR017926">
    <property type="entry name" value="GATASE"/>
</dbReference>
<dbReference type="NCBIfam" id="NF003792">
    <property type="entry name" value="PRK05380.1"/>
    <property type="match status" value="1"/>
</dbReference>
<keyword evidence="7" id="KW-0067">ATP-binding</keyword>
<evidence type="ECO:0000259" key="15">
    <source>
        <dbReference type="Pfam" id="PF00117"/>
    </source>
</evidence>
<comment type="pathway">
    <text evidence="1">Pyrimidine metabolism; CTP biosynthesis via de novo pathway; CTP from UDP: step 2/2.</text>
</comment>
<dbReference type="PROSITE" id="PS51273">
    <property type="entry name" value="GATASE_TYPE_1"/>
    <property type="match status" value="1"/>
</dbReference>
<dbReference type="SUPFAM" id="SSF52540">
    <property type="entry name" value="P-loop containing nucleoside triphosphate hydrolases"/>
    <property type="match status" value="1"/>
</dbReference>
<feature type="domain" description="Glutamine amidotransferase" evidence="15">
    <location>
        <begin position="306"/>
        <end position="530"/>
    </location>
</feature>
<dbReference type="PANTHER" id="PTHR11550:SF0">
    <property type="entry name" value="CTP SYNTHASE-RELATED"/>
    <property type="match status" value="1"/>
</dbReference>
<dbReference type="InterPro" id="IPR029062">
    <property type="entry name" value="Class_I_gatase-like"/>
</dbReference>
<dbReference type="GO" id="GO:0042802">
    <property type="term" value="F:identical protein binding"/>
    <property type="evidence" value="ECO:0007669"/>
    <property type="project" value="TreeGrafter"/>
</dbReference>
<organism evidence="17 18">
    <name type="scientific">Mycoplasmopsis agassizii</name>
    <dbReference type="NCBI Taxonomy" id="33922"/>
    <lineage>
        <taxon>Bacteria</taxon>
        <taxon>Bacillati</taxon>
        <taxon>Mycoplasmatota</taxon>
        <taxon>Mycoplasmoidales</taxon>
        <taxon>Metamycoplasmataceae</taxon>
        <taxon>Mycoplasmopsis</taxon>
    </lineage>
</organism>
<dbReference type="GO" id="GO:0046872">
    <property type="term" value="F:metal ion binding"/>
    <property type="evidence" value="ECO:0007669"/>
    <property type="project" value="UniProtKB-KW"/>
</dbReference>
<dbReference type="OrthoDB" id="9801107at2"/>
<dbReference type="EMBL" id="NQNY01000005">
    <property type="protein sequence ID" value="PAK21394.1"/>
    <property type="molecule type" value="Genomic_DNA"/>
</dbReference>
<evidence type="ECO:0000256" key="4">
    <source>
        <dbReference type="ARBA" id="ARBA00022598"/>
    </source>
</evidence>
<dbReference type="Gene3D" id="3.40.50.880">
    <property type="match status" value="1"/>
</dbReference>
<keyword evidence="4" id="KW-0436">Ligase</keyword>
<dbReference type="RefSeq" id="WP_095334703.1">
    <property type="nucleotide sequence ID" value="NZ_NQNY01000005.1"/>
</dbReference>
<comment type="caution">
    <text evidence="17">The sequence shown here is derived from an EMBL/GenBank/DDBJ whole genome shotgun (WGS) entry which is preliminary data.</text>
</comment>
<dbReference type="CDD" id="cd03113">
    <property type="entry name" value="CTPS_N"/>
    <property type="match status" value="1"/>
</dbReference>
<dbReference type="Proteomes" id="UP000216943">
    <property type="component" value="Unassembled WGS sequence"/>
</dbReference>
<comment type="catalytic activity">
    <reaction evidence="11">
        <text>UTP + L-glutamine + ATP + H2O = CTP + L-glutamate + ADP + phosphate + 2 H(+)</text>
        <dbReference type="Rhea" id="RHEA:26426"/>
        <dbReference type="ChEBI" id="CHEBI:15377"/>
        <dbReference type="ChEBI" id="CHEBI:15378"/>
        <dbReference type="ChEBI" id="CHEBI:29985"/>
        <dbReference type="ChEBI" id="CHEBI:30616"/>
        <dbReference type="ChEBI" id="CHEBI:37563"/>
        <dbReference type="ChEBI" id="CHEBI:43474"/>
        <dbReference type="ChEBI" id="CHEBI:46398"/>
        <dbReference type="ChEBI" id="CHEBI:58359"/>
        <dbReference type="ChEBI" id="CHEBI:456216"/>
        <dbReference type="EC" id="6.3.4.2"/>
    </reaction>
</comment>
<dbReference type="CDD" id="cd01746">
    <property type="entry name" value="GATase1_CTP_Synthase"/>
    <property type="match status" value="1"/>
</dbReference>
<evidence type="ECO:0000256" key="13">
    <source>
        <dbReference type="ARBA" id="ARBA00079941"/>
    </source>
</evidence>
<proteinExistence type="inferred from homology"/>
<evidence type="ECO:0000256" key="11">
    <source>
        <dbReference type="ARBA" id="ARBA00047781"/>
    </source>
</evidence>
<gene>
    <name evidence="17" type="ORF">CJJ23_01960</name>
</gene>
<dbReference type="InterPro" id="IPR033828">
    <property type="entry name" value="GATase1_CTP_Synthase"/>
</dbReference>
<dbReference type="InterPro" id="IPR004468">
    <property type="entry name" value="CTP_synthase"/>
</dbReference>
<dbReference type="NCBIfam" id="TIGR00337">
    <property type="entry name" value="PyrG"/>
    <property type="match status" value="1"/>
</dbReference>
<dbReference type="GO" id="GO:0044210">
    <property type="term" value="P:'de novo' CTP biosynthetic process"/>
    <property type="evidence" value="ECO:0007669"/>
    <property type="project" value="UniProtKB-UniPathway"/>
</dbReference>
<comment type="similarity">
    <text evidence="2">Belongs to the CTP synthase family.</text>
</comment>
<dbReference type="PANTHER" id="PTHR11550">
    <property type="entry name" value="CTP SYNTHASE"/>
    <property type="match status" value="1"/>
</dbReference>
<dbReference type="GO" id="GO:0005524">
    <property type="term" value="F:ATP binding"/>
    <property type="evidence" value="ECO:0007669"/>
    <property type="project" value="UniProtKB-KW"/>
</dbReference>
<keyword evidence="10" id="KW-0665">Pyrimidine biosynthesis</keyword>
<keyword evidence="9" id="KW-0315">Glutamine amidotransferase</keyword>
<evidence type="ECO:0000256" key="14">
    <source>
        <dbReference type="ARBA" id="ARBA00083191"/>
    </source>
</evidence>
<keyword evidence="5" id="KW-0479">Metal-binding</keyword>
<keyword evidence="8" id="KW-0460">Magnesium</keyword>
<evidence type="ECO:0000256" key="7">
    <source>
        <dbReference type="ARBA" id="ARBA00022840"/>
    </source>
</evidence>
<dbReference type="GO" id="GO:0005829">
    <property type="term" value="C:cytosol"/>
    <property type="evidence" value="ECO:0007669"/>
    <property type="project" value="TreeGrafter"/>
</dbReference>
<keyword evidence="6" id="KW-0547">Nucleotide-binding</keyword>
<dbReference type="GO" id="GO:0019856">
    <property type="term" value="P:pyrimidine nucleobase biosynthetic process"/>
    <property type="evidence" value="ECO:0007669"/>
    <property type="project" value="TreeGrafter"/>
</dbReference>
<dbReference type="Gene3D" id="3.40.50.300">
    <property type="entry name" value="P-loop containing nucleotide triphosphate hydrolases"/>
    <property type="match status" value="1"/>
</dbReference>
<name>A0A269TIX1_9BACT</name>
<dbReference type="AlphaFoldDB" id="A0A269TIX1"/>
<protein>
    <recommendedName>
        <fullName evidence="3">CTP synthase (glutamine hydrolyzing)</fullName>
        <ecNumber evidence="3">6.3.4.2</ecNumber>
    </recommendedName>
    <alternativeName>
        <fullName evidence="13">Cytidine 5'-triphosphate synthase</fullName>
    </alternativeName>
    <alternativeName>
        <fullName evidence="14">Cytidine triphosphate synthetase</fullName>
    </alternativeName>
    <alternativeName>
        <fullName evidence="12">UTP--ammonia ligase</fullName>
    </alternativeName>
</protein>
<dbReference type="InterPro" id="IPR017456">
    <property type="entry name" value="CTP_synthase_N"/>
</dbReference>
<evidence type="ECO:0000256" key="1">
    <source>
        <dbReference type="ARBA" id="ARBA00005171"/>
    </source>
</evidence>
<evidence type="ECO:0000256" key="12">
    <source>
        <dbReference type="ARBA" id="ARBA00075170"/>
    </source>
</evidence>
<evidence type="ECO:0000256" key="6">
    <source>
        <dbReference type="ARBA" id="ARBA00022741"/>
    </source>
</evidence>
<evidence type="ECO:0000256" key="9">
    <source>
        <dbReference type="ARBA" id="ARBA00022962"/>
    </source>
</evidence>
<evidence type="ECO:0000313" key="17">
    <source>
        <dbReference type="EMBL" id="PAK21394.1"/>
    </source>
</evidence>
<evidence type="ECO:0000256" key="5">
    <source>
        <dbReference type="ARBA" id="ARBA00022723"/>
    </source>
</evidence>
<evidence type="ECO:0000256" key="10">
    <source>
        <dbReference type="ARBA" id="ARBA00022975"/>
    </source>
</evidence>
<sequence>MDKKTRYIFVTGGVISGLGKGISAASIGNILKARGFSIFVLKLDPYLNIDPGVMSPYEHGEVYVTKDGGETDLDLGHYERFIDVELTKDSNWTSGRIYKRLFEKERNGDYKGKTVQVIPHLTDEITKIIHETAEKYQPDFMIIEVGGTIGDIESDPFIEAISKMKFNHYEDVFLAMVTYIPYLSSSNEFKSKPTQVSLLNLRSRNLSPNLVLLRNEKLVPHDIMLKIASKTNLHLEEIIAIPDLENIYFAPQYFERTRVADVILKYFKIEPIKADFSEWEHLIDLIKAKKTHQIHLVMIGKYVEFHDAYKSIIEALKIASYHTDVELKLTWKDSSRINDDNKRLLKTFYDGVVILPGFGRRGFEGKVTTALYTREIKMPTLGICLGMQAMSVAQARLKGYKNATSAEFATRGADEVFVLNILEGKDKEKNLGGTLRLGNYDVKLLEGSLAHKAYEKDLITERHRHRYEITEEFKEILQDDEFVFSGINPETNLAEIAEVKNHPFYLGTQYHPEFTNRPLKGHSLFMEFLKAIIREKEKEENN</sequence>
<dbReference type="SUPFAM" id="SSF52317">
    <property type="entry name" value="Class I glutamine amidotransferase-like"/>
    <property type="match status" value="1"/>
</dbReference>
<evidence type="ECO:0000256" key="3">
    <source>
        <dbReference type="ARBA" id="ARBA00012291"/>
    </source>
</evidence>